<protein>
    <recommendedName>
        <fullName evidence="1">Exoribonuclease phosphorolytic domain-containing protein</fullName>
    </recommendedName>
</protein>
<dbReference type="AlphaFoldDB" id="A0AAE1REW1"/>
<proteinExistence type="predicted"/>
<gene>
    <name evidence="2" type="ORF">RND71_029312</name>
</gene>
<dbReference type="InterPro" id="IPR027408">
    <property type="entry name" value="PNPase/RNase_PH_dom_sf"/>
</dbReference>
<evidence type="ECO:0000313" key="2">
    <source>
        <dbReference type="EMBL" id="KAK4349999.1"/>
    </source>
</evidence>
<dbReference type="Proteomes" id="UP001291623">
    <property type="component" value="Unassembled WGS sequence"/>
</dbReference>
<dbReference type="InterPro" id="IPR036345">
    <property type="entry name" value="ExoRNase_PH_dom2_sf"/>
</dbReference>
<reference evidence="2" key="1">
    <citation type="submission" date="2023-12" db="EMBL/GenBank/DDBJ databases">
        <title>Genome assembly of Anisodus tanguticus.</title>
        <authorList>
            <person name="Wang Y.-J."/>
        </authorList>
    </citation>
    <scope>NUCLEOTIDE SEQUENCE</scope>
    <source>
        <strain evidence="2">KB-2021</strain>
        <tissue evidence="2">Leaf</tissue>
    </source>
</reference>
<dbReference type="SUPFAM" id="SSF55666">
    <property type="entry name" value="Ribonuclease PH domain 2-like"/>
    <property type="match status" value="1"/>
</dbReference>
<dbReference type="InterPro" id="IPR015847">
    <property type="entry name" value="ExoRNase_PH_dom2"/>
</dbReference>
<evidence type="ECO:0000313" key="3">
    <source>
        <dbReference type="Proteomes" id="UP001291623"/>
    </source>
</evidence>
<feature type="domain" description="Exoribonuclease phosphorolytic" evidence="1">
    <location>
        <begin position="348"/>
        <end position="409"/>
    </location>
</feature>
<evidence type="ECO:0000259" key="1">
    <source>
        <dbReference type="Pfam" id="PF03725"/>
    </source>
</evidence>
<keyword evidence="3" id="KW-1185">Reference proteome</keyword>
<name>A0AAE1REW1_9SOLA</name>
<dbReference type="Gene3D" id="3.30.230.70">
    <property type="entry name" value="GHMP Kinase, N-terminal domain"/>
    <property type="match status" value="1"/>
</dbReference>
<accession>A0AAE1REW1</accession>
<dbReference type="EMBL" id="JAVYJV010000016">
    <property type="protein sequence ID" value="KAK4349999.1"/>
    <property type="molecule type" value="Genomic_DNA"/>
</dbReference>
<dbReference type="Pfam" id="PF03725">
    <property type="entry name" value="RNase_PH_C"/>
    <property type="match status" value="1"/>
</dbReference>
<sequence>MLSQASEVSQNCVEPESYFPPPVISLGHEAEVLDDEQSLVAPTWLSRNMVSEGMVFTWEEVGNCDMAFQVVADDYIIYEIVPVNECHVGCQLMYKFFTVMQIPRVKKRSKEWWDNEYSEAFAEKLFQVLSTCVIHLKEEMIEFPMLSDKFSFSLVNRCCDLLSNEVHYQLFLLDMMGRGAFPTEDELSLQRLGMYTEFLAQMIMDCKPKICTAVRRESMFNYIKKVLRLTVLKLERFIYSLGLQTYSKSNIHSEIAFANINRKGGNGGHFKSTFHEPESYLITWGITASSAYGTLRICKLIYESMRNKFEIEHQSFFQHEPKDTRDHVLLSSMFAVGIATAWSLDSNVISRVQVGLVGDKFIMKPILQEIENSQLDLLLTGTKSGISLIERYCDFLPVDRILEIVEAGQNVVRRYISRSGVFESNKMMSELLEKDIGIKKGARFIWKMLVYCGPD</sequence>
<organism evidence="2 3">
    <name type="scientific">Anisodus tanguticus</name>
    <dbReference type="NCBI Taxonomy" id="243964"/>
    <lineage>
        <taxon>Eukaryota</taxon>
        <taxon>Viridiplantae</taxon>
        <taxon>Streptophyta</taxon>
        <taxon>Embryophyta</taxon>
        <taxon>Tracheophyta</taxon>
        <taxon>Spermatophyta</taxon>
        <taxon>Magnoliopsida</taxon>
        <taxon>eudicotyledons</taxon>
        <taxon>Gunneridae</taxon>
        <taxon>Pentapetalae</taxon>
        <taxon>asterids</taxon>
        <taxon>lamiids</taxon>
        <taxon>Solanales</taxon>
        <taxon>Solanaceae</taxon>
        <taxon>Solanoideae</taxon>
        <taxon>Hyoscyameae</taxon>
        <taxon>Anisodus</taxon>
    </lineage>
</organism>
<comment type="caution">
    <text evidence="2">The sequence shown here is derived from an EMBL/GenBank/DDBJ whole genome shotgun (WGS) entry which is preliminary data.</text>
</comment>